<keyword evidence="7" id="KW-0805">Transcription regulation</keyword>
<evidence type="ECO:0000259" key="12">
    <source>
        <dbReference type="Pfam" id="PF11781"/>
    </source>
</evidence>
<sequence length="585" mass="67348">MFHSKCCFWTTSAAGDQEEDGYSEPCAQCAAVDWGVSNEGQFFCKNCYNVTEKMREVTDEFTLYIKNSRISRIAKPMKTEKKCAREWMVCEGFQVVLKCQADALVSLGVCLQFKTEVLWNFWTRYLQNTRQAFVSNPISTVDQNSESESETESVVCSEYSFWNGAPSEAGEVKDSGSSTGGRSGSLDALSYSHRVDRKTYNVMTMPRTLALCYLALLWVREAITLADLLRLVKERHVPYLNIHDNFPEDMKLFGRDSLIFRVDSIPSYSTVHKEAVDLAQVMKLPAFPMVSQDCLLHPIPLTVRYLLESNLPDGLLVWVHKVIDEASMGDDSFLTFDPVKQKPALVCYDIQAAAVIIVTMKLLFKLDDRVEWTSSGKAASEKKKKVFNVERWYKVMQPAFERARQKMEREEARQLWKSHKPFITSLKDKSLVFKKRRVVNHLQHRFQKLTDSTPEQQCFTTTAFSSFHFHWGKEQGSDGPSLHQHRLHCTFKKKGVKRLTNRKYWHTVLSVCPPTCSNHFSEIEASLPRMYVWLLDLFSFLLGVSQAQVHKEVLNVERCLMERELLSVSKETPSPKKRTKKPRKI</sequence>
<comment type="caution">
    <text evidence="15">The sequence shown here is derived from an EMBL/GenBank/DDBJ whole genome shotgun (WGS) entry which is preliminary data.</text>
</comment>
<dbReference type="Pfam" id="PF11781">
    <property type="entry name" value="Zn_ribbon_RRN7"/>
    <property type="match status" value="1"/>
</dbReference>
<evidence type="ECO:0000256" key="6">
    <source>
        <dbReference type="ARBA" id="ARBA00022833"/>
    </source>
</evidence>
<dbReference type="GO" id="GO:0008270">
    <property type="term" value="F:zinc ion binding"/>
    <property type="evidence" value="ECO:0007669"/>
    <property type="project" value="UniProtKB-KW"/>
</dbReference>
<dbReference type="InterPro" id="IPR033599">
    <property type="entry name" value="TAF1B/Rrn7"/>
</dbReference>
<evidence type="ECO:0000256" key="3">
    <source>
        <dbReference type="ARBA" id="ARBA00018994"/>
    </source>
</evidence>
<evidence type="ECO:0000256" key="8">
    <source>
        <dbReference type="ARBA" id="ARBA00023125"/>
    </source>
</evidence>
<evidence type="ECO:0000256" key="5">
    <source>
        <dbReference type="ARBA" id="ARBA00022771"/>
    </source>
</evidence>
<dbReference type="InterPro" id="IPR048540">
    <property type="entry name" value="Rrn7_cyclin_N"/>
</dbReference>
<dbReference type="InterPro" id="IPR048538">
    <property type="entry name" value="Rrn7_cyclin_C"/>
</dbReference>
<accession>A0A9W7TJB0</accession>
<evidence type="ECO:0000256" key="4">
    <source>
        <dbReference type="ARBA" id="ARBA00022723"/>
    </source>
</evidence>
<protein>
    <recommendedName>
        <fullName evidence="3">TATA box-binding protein-associated factor RNA polymerase I subunit B</fullName>
    </recommendedName>
    <alternativeName>
        <fullName evidence="11">TATA box-binding protein-associated factor 1B</fullName>
    </alternativeName>
</protein>
<evidence type="ECO:0000259" key="13">
    <source>
        <dbReference type="Pfam" id="PF20644"/>
    </source>
</evidence>
<feature type="domain" description="Rrn7/TAF1B N-terminal cyclin" evidence="13">
    <location>
        <begin position="93"/>
        <end position="247"/>
    </location>
</feature>
<dbReference type="InterPro" id="IPR021752">
    <property type="entry name" value="TF_Rrn7_Zf"/>
</dbReference>
<comment type="subcellular location">
    <subcellularLocation>
        <location evidence="1">Nucleus</location>
        <location evidence="1">Nucleolus</location>
    </subcellularLocation>
</comment>
<keyword evidence="9" id="KW-0804">Transcription</keyword>
<evidence type="ECO:0000256" key="11">
    <source>
        <dbReference type="ARBA" id="ARBA00032500"/>
    </source>
</evidence>
<keyword evidence="6" id="KW-0862">Zinc</keyword>
<dbReference type="GO" id="GO:0070860">
    <property type="term" value="C:RNA polymerase I core factor complex"/>
    <property type="evidence" value="ECO:0007669"/>
    <property type="project" value="InterPro"/>
</dbReference>
<dbReference type="GO" id="GO:0001164">
    <property type="term" value="F:RNA polymerase I core promoter sequence-specific DNA binding"/>
    <property type="evidence" value="ECO:0007669"/>
    <property type="project" value="InterPro"/>
</dbReference>
<keyword evidence="4" id="KW-0479">Metal-binding</keyword>
<evidence type="ECO:0000256" key="7">
    <source>
        <dbReference type="ARBA" id="ARBA00023015"/>
    </source>
</evidence>
<reference evidence="15" key="1">
    <citation type="submission" date="2021-02" db="EMBL/GenBank/DDBJ databases">
        <title>Comparative genomics reveals that relaxation of natural selection precedes convergent phenotypic evolution of cavefish.</title>
        <authorList>
            <person name="Peng Z."/>
        </authorList>
    </citation>
    <scope>NUCLEOTIDE SEQUENCE</scope>
    <source>
        <tissue evidence="15">Muscle</tissue>
    </source>
</reference>
<dbReference type="Pfam" id="PF20645">
    <property type="entry name" value="Rrn7_cyclin_C"/>
    <property type="match status" value="1"/>
</dbReference>
<feature type="domain" description="RRN7-type" evidence="12">
    <location>
        <begin position="21"/>
        <end position="52"/>
    </location>
</feature>
<gene>
    <name evidence="15" type="ORF">IRJ41_013716</name>
</gene>
<evidence type="ECO:0000259" key="14">
    <source>
        <dbReference type="Pfam" id="PF20645"/>
    </source>
</evidence>
<evidence type="ECO:0000313" key="15">
    <source>
        <dbReference type="EMBL" id="KAI7799873.1"/>
    </source>
</evidence>
<evidence type="ECO:0000256" key="1">
    <source>
        <dbReference type="ARBA" id="ARBA00004604"/>
    </source>
</evidence>
<feature type="domain" description="Rrn7/TAF1B C-terminal cyclin" evidence="14">
    <location>
        <begin position="264"/>
        <end position="449"/>
    </location>
</feature>
<keyword evidence="10" id="KW-0539">Nucleus</keyword>
<keyword evidence="16" id="KW-1185">Reference proteome</keyword>
<dbReference type="AlphaFoldDB" id="A0A9W7TJB0"/>
<evidence type="ECO:0000256" key="9">
    <source>
        <dbReference type="ARBA" id="ARBA00023163"/>
    </source>
</evidence>
<dbReference type="PANTHER" id="PTHR31576">
    <property type="entry name" value="TATA BOX-BINDING PROTEIN-ASSOCIATED FACTOR RNA POLYMERASE I SUBUNIT B"/>
    <property type="match status" value="1"/>
</dbReference>
<proteinExistence type="inferred from homology"/>
<keyword evidence="8" id="KW-0238">DNA-binding</keyword>
<organism evidence="15 16">
    <name type="scientific">Triplophysa rosa</name>
    <name type="common">Cave loach</name>
    <dbReference type="NCBI Taxonomy" id="992332"/>
    <lineage>
        <taxon>Eukaryota</taxon>
        <taxon>Metazoa</taxon>
        <taxon>Chordata</taxon>
        <taxon>Craniata</taxon>
        <taxon>Vertebrata</taxon>
        <taxon>Euteleostomi</taxon>
        <taxon>Actinopterygii</taxon>
        <taxon>Neopterygii</taxon>
        <taxon>Teleostei</taxon>
        <taxon>Ostariophysi</taxon>
        <taxon>Cypriniformes</taxon>
        <taxon>Nemacheilidae</taxon>
        <taxon>Triplophysa</taxon>
    </lineage>
</organism>
<keyword evidence="5" id="KW-0863">Zinc-finger</keyword>
<dbReference type="EMBL" id="JAFHDT010000015">
    <property type="protein sequence ID" value="KAI7799873.1"/>
    <property type="molecule type" value="Genomic_DNA"/>
</dbReference>
<evidence type="ECO:0000256" key="2">
    <source>
        <dbReference type="ARBA" id="ARBA00006899"/>
    </source>
</evidence>
<evidence type="ECO:0000256" key="10">
    <source>
        <dbReference type="ARBA" id="ARBA00023242"/>
    </source>
</evidence>
<dbReference type="Proteomes" id="UP001059041">
    <property type="component" value="Linkage Group LG15"/>
</dbReference>
<evidence type="ECO:0000313" key="16">
    <source>
        <dbReference type="Proteomes" id="UP001059041"/>
    </source>
</evidence>
<dbReference type="GO" id="GO:0042790">
    <property type="term" value="P:nucleolar large rRNA transcription by RNA polymerase I"/>
    <property type="evidence" value="ECO:0007669"/>
    <property type="project" value="TreeGrafter"/>
</dbReference>
<comment type="similarity">
    <text evidence="2">Belongs to the RRN7/TAF1B family.</text>
</comment>
<dbReference type="PANTHER" id="PTHR31576:SF2">
    <property type="entry name" value="TATA BOX-BINDING PROTEIN-ASSOCIATED FACTOR RNA POLYMERASE I SUBUNIT B"/>
    <property type="match status" value="1"/>
</dbReference>
<dbReference type="GO" id="GO:0005668">
    <property type="term" value="C:RNA polymerase transcription factor SL1 complex"/>
    <property type="evidence" value="ECO:0007669"/>
    <property type="project" value="TreeGrafter"/>
</dbReference>
<name>A0A9W7TJB0_TRIRA</name>
<dbReference type="Pfam" id="PF20644">
    <property type="entry name" value="Rrn7_cyclin_N"/>
    <property type="match status" value="1"/>
</dbReference>